<dbReference type="GO" id="GO:0032543">
    <property type="term" value="P:mitochondrial translation"/>
    <property type="evidence" value="ECO:0007669"/>
    <property type="project" value="TreeGrafter"/>
</dbReference>
<evidence type="ECO:0000256" key="3">
    <source>
        <dbReference type="ARBA" id="ARBA00022840"/>
    </source>
</evidence>
<dbReference type="GO" id="GO:0070681">
    <property type="term" value="P:glutaminyl-tRNAGln biosynthesis via transamidation"/>
    <property type="evidence" value="ECO:0007669"/>
    <property type="project" value="TreeGrafter"/>
</dbReference>
<evidence type="ECO:0000256" key="4">
    <source>
        <dbReference type="ARBA" id="ARBA00022917"/>
    </source>
</evidence>
<dbReference type="Pfam" id="PF02934">
    <property type="entry name" value="GatB_N"/>
    <property type="match status" value="1"/>
</dbReference>
<dbReference type="InterPro" id="IPR017959">
    <property type="entry name" value="Asn/Gln-tRNA_amidoTrfase_suB/E"/>
</dbReference>
<organism evidence="6 7">
    <name type="scientific">Meloidogyne incognita</name>
    <name type="common">Southern root-knot nematode worm</name>
    <name type="synonym">Oxyuris incognita</name>
    <dbReference type="NCBI Taxonomy" id="6306"/>
    <lineage>
        <taxon>Eukaryota</taxon>
        <taxon>Metazoa</taxon>
        <taxon>Ecdysozoa</taxon>
        <taxon>Nematoda</taxon>
        <taxon>Chromadorea</taxon>
        <taxon>Rhabditida</taxon>
        <taxon>Tylenchina</taxon>
        <taxon>Tylenchomorpha</taxon>
        <taxon>Tylenchoidea</taxon>
        <taxon>Meloidogynidae</taxon>
        <taxon>Meloidogyninae</taxon>
        <taxon>Meloidogyne</taxon>
        <taxon>Meloidogyne incognita group</taxon>
    </lineage>
</organism>
<feature type="domain" description="Aspartyl/Glutamyl-tRNA(Gln) amidotransferase subunit B/E catalytic" evidence="5">
    <location>
        <begin position="15"/>
        <end position="79"/>
    </location>
</feature>
<dbReference type="AlphaFoldDB" id="A0A914MIK3"/>
<reference evidence="7" key="1">
    <citation type="submission" date="2022-11" db="UniProtKB">
        <authorList>
            <consortium name="WormBaseParasite"/>
        </authorList>
    </citation>
    <scope>IDENTIFICATION</scope>
</reference>
<dbReference type="PANTHER" id="PTHR11659:SF0">
    <property type="entry name" value="GLUTAMYL-TRNA(GLN) AMIDOTRANSFERASE SUBUNIT B, MITOCHONDRIAL"/>
    <property type="match status" value="1"/>
</dbReference>
<keyword evidence="6" id="KW-1185">Reference proteome</keyword>
<dbReference type="SUPFAM" id="SSF55931">
    <property type="entry name" value="Glutamine synthetase/guanido kinase"/>
    <property type="match status" value="1"/>
</dbReference>
<dbReference type="PANTHER" id="PTHR11659">
    <property type="entry name" value="GLUTAMYL-TRNA GLN AMIDOTRANSFERASE SUBUNIT B MITOCHONDRIAL AND PROKARYOTIC PET112-RELATED"/>
    <property type="match status" value="1"/>
</dbReference>
<evidence type="ECO:0000313" key="6">
    <source>
        <dbReference type="Proteomes" id="UP000887563"/>
    </source>
</evidence>
<proteinExistence type="predicted"/>
<dbReference type="GO" id="GO:0005524">
    <property type="term" value="F:ATP binding"/>
    <property type="evidence" value="ECO:0007669"/>
    <property type="project" value="UniProtKB-KW"/>
</dbReference>
<evidence type="ECO:0000256" key="2">
    <source>
        <dbReference type="ARBA" id="ARBA00022741"/>
    </source>
</evidence>
<sequence length="221" mass="25033">MIIGSILKGGQALENEGNLRVDANVSVSKNGEKGSKVELKNLSGIGHMYSALTNEIKRQLGMVKNGELIEEETRAVDEQGIKLLHCFAQIVHLTFTGKLTNLIAIDLMREFAEAEEEEGNDYNQLGEEIKELIQNRNLWRITNSQQIDKLVLDAVLDHTPDFIDNMIAQKSKQRSKPFAKLKREIIDRSNKRIAPEDVDNSIWRVVDLSGIEKDLPWLLKE</sequence>
<dbReference type="GO" id="GO:0050567">
    <property type="term" value="F:glutaminyl-tRNA synthase (glutamine-hydrolyzing) activity"/>
    <property type="evidence" value="ECO:0007669"/>
    <property type="project" value="TreeGrafter"/>
</dbReference>
<dbReference type="InterPro" id="IPR014746">
    <property type="entry name" value="Gln_synth/guanido_kin_cat_dom"/>
</dbReference>
<dbReference type="GO" id="GO:0005739">
    <property type="term" value="C:mitochondrion"/>
    <property type="evidence" value="ECO:0007669"/>
    <property type="project" value="TreeGrafter"/>
</dbReference>
<evidence type="ECO:0000259" key="5">
    <source>
        <dbReference type="Pfam" id="PF02934"/>
    </source>
</evidence>
<keyword evidence="1" id="KW-0436">Ligase</keyword>
<dbReference type="WBParaSite" id="Minc3s01805g26438">
    <property type="protein sequence ID" value="Minc3s01805g26438"/>
    <property type="gene ID" value="Minc3s01805g26438"/>
</dbReference>
<keyword evidence="2" id="KW-0547">Nucleotide-binding</keyword>
<keyword evidence="3" id="KW-0067">ATP-binding</keyword>
<dbReference type="Proteomes" id="UP000887563">
    <property type="component" value="Unplaced"/>
</dbReference>
<keyword evidence="4" id="KW-0648">Protein biosynthesis</keyword>
<name>A0A914MIK3_MELIC</name>
<protein>
    <submittedName>
        <fullName evidence="7">Aspartyl/Glutamyl-tRNA(Gln) amidotransferase subunit B/E catalytic domain-containing protein</fullName>
    </submittedName>
</protein>
<accession>A0A914MIK3</accession>
<evidence type="ECO:0000256" key="1">
    <source>
        <dbReference type="ARBA" id="ARBA00022598"/>
    </source>
</evidence>
<evidence type="ECO:0000313" key="7">
    <source>
        <dbReference type="WBParaSite" id="Minc3s01805g26438"/>
    </source>
</evidence>
<dbReference type="InterPro" id="IPR006075">
    <property type="entry name" value="Asn/Gln-tRNA_Trfase_suB/E_cat"/>
</dbReference>
<dbReference type="GO" id="GO:0030956">
    <property type="term" value="C:glutamyl-tRNA(Gln) amidotransferase complex"/>
    <property type="evidence" value="ECO:0007669"/>
    <property type="project" value="TreeGrafter"/>
</dbReference>